<dbReference type="RefSeq" id="WP_162412222.1">
    <property type="nucleotide sequence ID" value="NZ_JAHQXE010000001.1"/>
</dbReference>
<reference evidence="3" key="1">
    <citation type="submission" date="2021-06" db="EMBL/GenBank/DDBJ databases">
        <title>New haloarchaea isolates fom saline soil.</title>
        <authorList>
            <person name="Duran-Viseras A."/>
            <person name="Sanchez-Porro C.S."/>
            <person name="Ventosa A."/>
        </authorList>
    </citation>
    <scope>NUCLEOTIDE SEQUENCE</scope>
    <source>
        <strain evidence="3">JCM 18369</strain>
    </source>
</reference>
<evidence type="ECO:0000256" key="1">
    <source>
        <dbReference type="SAM" id="Phobius"/>
    </source>
</evidence>
<keyword evidence="1" id="KW-1133">Transmembrane helix</keyword>
<dbReference type="Pfam" id="PF26478">
    <property type="entry name" value="DUF8151"/>
    <property type="match status" value="1"/>
</dbReference>
<evidence type="ECO:0000313" key="4">
    <source>
        <dbReference type="Proteomes" id="UP001166304"/>
    </source>
</evidence>
<dbReference type="EMBL" id="JAHQXE010000001">
    <property type="protein sequence ID" value="MBV0900482.1"/>
    <property type="molecule type" value="Genomic_DNA"/>
</dbReference>
<keyword evidence="1" id="KW-0472">Membrane</keyword>
<comment type="caution">
    <text evidence="3">The sequence shown here is derived from an EMBL/GenBank/DDBJ whole genome shotgun (WGS) entry which is preliminary data.</text>
</comment>
<feature type="domain" description="DUF8151" evidence="2">
    <location>
        <begin position="4"/>
        <end position="74"/>
    </location>
</feature>
<evidence type="ECO:0000313" key="3">
    <source>
        <dbReference type="EMBL" id="MBV0900482.1"/>
    </source>
</evidence>
<sequence>MVGSESLPEVLELVLSALLATAFTAGGALTEQAALSDLSAGVSAFGLWELYMGLVLLYAGVYMLGYQRVLPAVGRIAA</sequence>
<keyword evidence="4" id="KW-1185">Reference proteome</keyword>
<proteinExistence type="predicted"/>
<evidence type="ECO:0000259" key="2">
    <source>
        <dbReference type="Pfam" id="PF26478"/>
    </source>
</evidence>
<dbReference type="Proteomes" id="UP001166304">
    <property type="component" value="Unassembled WGS sequence"/>
</dbReference>
<name>A0AA41FX94_9EURY</name>
<dbReference type="InterPro" id="IPR058464">
    <property type="entry name" value="DUF8151"/>
</dbReference>
<dbReference type="AlphaFoldDB" id="A0AA41FX94"/>
<accession>A0AA41FX94</accession>
<protein>
    <recommendedName>
        <fullName evidence="2">DUF8151 domain-containing protein</fullName>
    </recommendedName>
</protein>
<keyword evidence="1" id="KW-0812">Transmembrane</keyword>
<feature type="transmembrane region" description="Helical" evidence="1">
    <location>
        <begin position="46"/>
        <end position="65"/>
    </location>
</feature>
<organism evidence="3 4">
    <name type="scientific">Haloarcula salina</name>
    <dbReference type="NCBI Taxonomy" id="1429914"/>
    <lineage>
        <taxon>Archaea</taxon>
        <taxon>Methanobacteriati</taxon>
        <taxon>Methanobacteriota</taxon>
        <taxon>Stenosarchaea group</taxon>
        <taxon>Halobacteria</taxon>
        <taxon>Halobacteriales</taxon>
        <taxon>Haloarculaceae</taxon>
        <taxon>Haloarcula</taxon>
    </lineage>
</organism>
<gene>
    <name evidence="3" type="ORF">KTS37_01660</name>
</gene>